<feature type="compositionally biased region" description="Polar residues" evidence="1">
    <location>
        <begin position="12"/>
        <end position="36"/>
    </location>
</feature>
<evidence type="ECO:0000256" key="1">
    <source>
        <dbReference type="SAM" id="MobiDB-lite"/>
    </source>
</evidence>
<name>A0A0A8Y1C0_ARUDO</name>
<evidence type="ECO:0000313" key="2">
    <source>
        <dbReference type="EMBL" id="JAD18823.1"/>
    </source>
</evidence>
<dbReference type="EMBL" id="GBRH01279072">
    <property type="protein sequence ID" value="JAD18823.1"/>
    <property type="molecule type" value="Transcribed_RNA"/>
</dbReference>
<accession>A0A0A8Y1C0</accession>
<sequence length="68" mass="7538">MRMRFGARESTECPSNHLSRQNKQERPSPTCTDNEASNIATMSLSGLLAKAPQGRSWSVRLSQCIRSA</sequence>
<reference evidence="2" key="2">
    <citation type="journal article" date="2015" name="Data Brief">
        <title>Shoot transcriptome of the giant reed, Arundo donax.</title>
        <authorList>
            <person name="Barrero R.A."/>
            <person name="Guerrero F.D."/>
            <person name="Moolhuijzen P."/>
            <person name="Goolsby J.A."/>
            <person name="Tidwell J."/>
            <person name="Bellgard S.E."/>
            <person name="Bellgard M.I."/>
        </authorList>
    </citation>
    <scope>NUCLEOTIDE SEQUENCE</scope>
    <source>
        <tissue evidence="2">Shoot tissue taken approximately 20 cm above the soil surface</tissue>
    </source>
</reference>
<dbReference type="AlphaFoldDB" id="A0A0A8Y1C0"/>
<feature type="compositionally biased region" description="Basic and acidic residues" evidence="1">
    <location>
        <begin position="1"/>
        <end position="11"/>
    </location>
</feature>
<protein>
    <submittedName>
        <fullName evidence="2">Uncharacterized protein</fullName>
    </submittedName>
</protein>
<organism evidence="2">
    <name type="scientific">Arundo donax</name>
    <name type="common">Giant reed</name>
    <name type="synonym">Donax arundinaceus</name>
    <dbReference type="NCBI Taxonomy" id="35708"/>
    <lineage>
        <taxon>Eukaryota</taxon>
        <taxon>Viridiplantae</taxon>
        <taxon>Streptophyta</taxon>
        <taxon>Embryophyta</taxon>
        <taxon>Tracheophyta</taxon>
        <taxon>Spermatophyta</taxon>
        <taxon>Magnoliopsida</taxon>
        <taxon>Liliopsida</taxon>
        <taxon>Poales</taxon>
        <taxon>Poaceae</taxon>
        <taxon>PACMAD clade</taxon>
        <taxon>Arundinoideae</taxon>
        <taxon>Arundineae</taxon>
        <taxon>Arundo</taxon>
    </lineage>
</organism>
<reference evidence="2" key="1">
    <citation type="submission" date="2014-09" db="EMBL/GenBank/DDBJ databases">
        <authorList>
            <person name="Magalhaes I.L.F."/>
            <person name="Oliveira U."/>
            <person name="Santos F.R."/>
            <person name="Vidigal T.H.D.A."/>
            <person name="Brescovit A.D."/>
            <person name="Santos A.J."/>
        </authorList>
    </citation>
    <scope>NUCLEOTIDE SEQUENCE</scope>
    <source>
        <tissue evidence="2">Shoot tissue taken approximately 20 cm above the soil surface</tissue>
    </source>
</reference>
<proteinExistence type="predicted"/>
<feature type="region of interest" description="Disordered" evidence="1">
    <location>
        <begin position="1"/>
        <end position="36"/>
    </location>
</feature>